<gene>
    <name evidence="1" type="ORF">NCGR_LOCUS31740</name>
</gene>
<protein>
    <submittedName>
        <fullName evidence="1">Uncharacterized protein</fullName>
    </submittedName>
</protein>
<organism evidence="1 2">
    <name type="scientific">Miscanthus lutarioriparius</name>
    <dbReference type="NCBI Taxonomy" id="422564"/>
    <lineage>
        <taxon>Eukaryota</taxon>
        <taxon>Viridiplantae</taxon>
        <taxon>Streptophyta</taxon>
        <taxon>Embryophyta</taxon>
        <taxon>Tracheophyta</taxon>
        <taxon>Spermatophyta</taxon>
        <taxon>Magnoliopsida</taxon>
        <taxon>Liliopsida</taxon>
        <taxon>Poales</taxon>
        <taxon>Poaceae</taxon>
        <taxon>PACMAD clade</taxon>
        <taxon>Panicoideae</taxon>
        <taxon>Andropogonodae</taxon>
        <taxon>Andropogoneae</taxon>
        <taxon>Saccharinae</taxon>
        <taxon>Miscanthus</taxon>
    </lineage>
</organism>
<dbReference type="EMBL" id="CAJGYO010000007">
    <property type="protein sequence ID" value="CAD6247554.1"/>
    <property type="molecule type" value="Genomic_DNA"/>
</dbReference>
<sequence length="140" mass="15418">MANHAIFYGATQLVLQAHKEAVNSLGENGPAKLGTVATVVAVANATAIEATKEDIRARDSTINEIEEKLQETAEAVETAASAARSIDEERRFLRQNLNVLLRFRESEEKAKLLVEERSFANRERFCSSRSSGVALKTRKS</sequence>
<name>A0A811PNY3_9POAL</name>
<accession>A0A811PNY3</accession>
<dbReference type="OrthoDB" id="48057at2759"/>
<reference evidence="1" key="1">
    <citation type="submission" date="2020-10" db="EMBL/GenBank/DDBJ databases">
        <authorList>
            <person name="Han B."/>
            <person name="Lu T."/>
            <person name="Zhao Q."/>
            <person name="Huang X."/>
            <person name="Zhao Y."/>
        </authorList>
    </citation>
    <scope>NUCLEOTIDE SEQUENCE</scope>
</reference>
<dbReference type="Proteomes" id="UP000604825">
    <property type="component" value="Unassembled WGS sequence"/>
</dbReference>
<evidence type="ECO:0000313" key="1">
    <source>
        <dbReference type="EMBL" id="CAD6247554.1"/>
    </source>
</evidence>
<evidence type="ECO:0000313" key="2">
    <source>
        <dbReference type="Proteomes" id="UP000604825"/>
    </source>
</evidence>
<keyword evidence="2" id="KW-1185">Reference proteome</keyword>
<proteinExistence type="predicted"/>
<dbReference type="AlphaFoldDB" id="A0A811PNY3"/>
<comment type="caution">
    <text evidence="1">The sequence shown here is derived from an EMBL/GenBank/DDBJ whole genome shotgun (WGS) entry which is preliminary data.</text>
</comment>